<dbReference type="GO" id="GO:0016491">
    <property type="term" value="F:oxidoreductase activity"/>
    <property type="evidence" value="ECO:0007669"/>
    <property type="project" value="UniProtKB-KW"/>
</dbReference>
<evidence type="ECO:0000259" key="3">
    <source>
        <dbReference type="SMART" id="SM00822"/>
    </source>
</evidence>
<dbReference type="SMART" id="SM00822">
    <property type="entry name" value="PKS_KR"/>
    <property type="match status" value="1"/>
</dbReference>
<dbReference type="EMBL" id="MPNT01000008">
    <property type="protein sequence ID" value="OJZ73938.1"/>
    <property type="molecule type" value="Genomic_DNA"/>
</dbReference>
<evidence type="ECO:0000313" key="4">
    <source>
        <dbReference type="EMBL" id="OJZ73938.1"/>
    </source>
</evidence>
<dbReference type="RefSeq" id="WP_073874586.1">
    <property type="nucleotide sequence ID" value="NZ_MPNT01000008.1"/>
</dbReference>
<keyword evidence="5" id="KW-1185">Reference proteome</keyword>
<dbReference type="PANTHER" id="PTHR24320:SF148">
    <property type="entry name" value="NAD(P)-BINDING ROSSMANN-FOLD SUPERFAMILY PROTEIN"/>
    <property type="match status" value="1"/>
</dbReference>
<proteinExistence type="inferred from homology"/>
<protein>
    <submittedName>
        <fullName evidence="4">Short-chain dehydrogenase</fullName>
    </submittedName>
</protein>
<feature type="domain" description="Ketoreductase" evidence="3">
    <location>
        <begin position="19"/>
        <end position="220"/>
    </location>
</feature>
<reference evidence="4 5" key="1">
    <citation type="submission" date="2016-11" db="EMBL/GenBank/DDBJ databases">
        <title>Genome sequences of unsequenced Mycobacteria.</title>
        <authorList>
            <person name="Greninger A.L."/>
            <person name="Fang F."/>
            <person name="Jerome K.R."/>
        </authorList>
    </citation>
    <scope>NUCLEOTIDE SEQUENCE [LARGE SCALE GENOMIC DNA]</scope>
    <source>
        <strain evidence="4 5">M11</strain>
    </source>
</reference>
<organism evidence="4 5">
    <name type="scientific">Mycobacterium paraffinicum</name>
    <dbReference type="NCBI Taxonomy" id="53378"/>
    <lineage>
        <taxon>Bacteria</taxon>
        <taxon>Bacillati</taxon>
        <taxon>Actinomycetota</taxon>
        <taxon>Actinomycetes</taxon>
        <taxon>Mycobacteriales</taxon>
        <taxon>Mycobacteriaceae</taxon>
        <taxon>Mycobacterium</taxon>
    </lineage>
</organism>
<dbReference type="OrthoDB" id="4449798at2"/>
<sequence length="310" mass="32871">MTQRPTTRQVIDGIDLSGKTCVITGASSGLGREAARALTAAGAHVILAARSPAGLAEADRWVAAEVPGAQTSTVALDLTDLASVRTAADAIRDIAPAIDVLMNNAGVMFTPFGRTRDGFETQIGTNHFGHFELTRLLIPNLATAGAARIVTLSSGGHVMGDVDFDDPNWERREYDKFVAYGASKTANILHALEADRRLRGLGIRAYAVHPGTVATSLARHMSRADFSALRTMAAGGTARRGDATDGFLDFTTPEYGAATQVWAAVSPELADKGALYLEDCGISDAVAPYAHDEARAADWWILSEKLCDRT</sequence>
<dbReference type="AlphaFoldDB" id="A0A1Q4HW56"/>
<keyword evidence="2" id="KW-0560">Oxidoreductase</keyword>
<dbReference type="InterPro" id="IPR057326">
    <property type="entry name" value="KR_dom"/>
</dbReference>
<dbReference type="Gene3D" id="3.40.50.720">
    <property type="entry name" value="NAD(P)-binding Rossmann-like Domain"/>
    <property type="match status" value="1"/>
</dbReference>
<dbReference type="PANTHER" id="PTHR24320">
    <property type="entry name" value="RETINOL DEHYDROGENASE"/>
    <property type="match status" value="1"/>
</dbReference>
<comment type="similarity">
    <text evidence="1">Belongs to the short-chain dehydrogenases/reductases (SDR) family.</text>
</comment>
<accession>A0A1Q4HW56</accession>
<dbReference type="Pfam" id="PF00106">
    <property type="entry name" value="adh_short"/>
    <property type="match status" value="1"/>
</dbReference>
<dbReference type="InterPro" id="IPR036291">
    <property type="entry name" value="NAD(P)-bd_dom_sf"/>
</dbReference>
<comment type="caution">
    <text evidence="4">The sequence shown here is derived from an EMBL/GenBank/DDBJ whole genome shotgun (WGS) entry which is preliminary data.</text>
</comment>
<evidence type="ECO:0000256" key="1">
    <source>
        <dbReference type="ARBA" id="ARBA00006484"/>
    </source>
</evidence>
<evidence type="ECO:0000313" key="5">
    <source>
        <dbReference type="Proteomes" id="UP000186438"/>
    </source>
</evidence>
<gene>
    <name evidence="4" type="ORF">BRW65_11255</name>
</gene>
<name>A0A1Q4HW56_9MYCO</name>
<dbReference type="PRINTS" id="PR00081">
    <property type="entry name" value="GDHRDH"/>
</dbReference>
<dbReference type="InterPro" id="IPR002347">
    <property type="entry name" value="SDR_fam"/>
</dbReference>
<dbReference type="Proteomes" id="UP000186438">
    <property type="component" value="Unassembled WGS sequence"/>
</dbReference>
<evidence type="ECO:0000256" key="2">
    <source>
        <dbReference type="ARBA" id="ARBA00023002"/>
    </source>
</evidence>
<dbReference type="SUPFAM" id="SSF51735">
    <property type="entry name" value="NAD(P)-binding Rossmann-fold domains"/>
    <property type="match status" value="1"/>
</dbReference>
<dbReference type="STRING" id="53378.BRW65_11255"/>